<dbReference type="PANTHER" id="PTHR34384">
    <property type="entry name" value="L-2,3-DIAMINOPROPANOATE--CITRATE LIGASE"/>
    <property type="match status" value="1"/>
</dbReference>
<dbReference type="Proteomes" id="UP000306223">
    <property type="component" value="Unassembled WGS sequence"/>
</dbReference>
<dbReference type="InterPro" id="IPR022770">
    <property type="entry name" value="IucA/IucC-like_C"/>
</dbReference>
<dbReference type="OrthoDB" id="495728at2"/>
<dbReference type="GO" id="GO:0016881">
    <property type="term" value="F:acid-amino acid ligase activity"/>
    <property type="evidence" value="ECO:0007669"/>
    <property type="project" value="UniProtKB-ARBA"/>
</dbReference>
<comment type="similarity">
    <text evidence="1">Belongs to the IucA/IucC family.</text>
</comment>
<organism evidence="5 6">
    <name type="scientific">Paracoccus hibiscisoli</name>
    <dbReference type="NCBI Taxonomy" id="2023261"/>
    <lineage>
        <taxon>Bacteria</taxon>
        <taxon>Pseudomonadati</taxon>
        <taxon>Pseudomonadota</taxon>
        <taxon>Alphaproteobacteria</taxon>
        <taxon>Rhodobacterales</taxon>
        <taxon>Paracoccaceae</taxon>
        <taxon>Paracoccus</taxon>
    </lineage>
</organism>
<dbReference type="InterPro" id="IPR037455">
    <property type="entry name" value="LucA/IucC-like"/>
</dbReference>
<dbReference type="Pfam" id="PF00501">
    <property type="entry name" value="AMP-binding"/>
    <property type="match status" value="1"/>
</dbReference>
<reference evidence="5 6" key="1">
    <citation type="submission" date="2019-04" db="EMBL/GenBank/DDBJ databases">
        <authorList>
            <person name="Li J."/>
        </authorList>
    </citation>
    <scope>NUCLEOTIDE SEQUENCE [LARGE SCALE GENOMIC DNA]</scope>
    <source>
        <strain evidence="5 6">CCTCC AB2016182</strain>
    </source>
</reference>
<evidence type="ECO:0000259" key="2">
    <source>
        <dbReference type="Pfam" id="PF00501"/>
    </source>
</evidence>
<dbReference type="PROSITE" id="PS00455">
    <property type="entry name" value="AMP_BINDING"/>
    <property type="match status" value="1"/>
</dbReference>
<evidence type="ECO:0000313" key="6">
    <source>
        <dbReference type="Proteomes" id="UP000306223"/>
    </source>
</evidence>
<feature type="domain" description="Aerobactin siderophore biosynthesis IucA/IucC N-terminal" evidence="3">
    <location>
        <begin position="108"/>
        <end position="307"/>
    </location>
</feature>
<dbReference type="RefSeq" id="WP_136857366.1">
    <property type="nucleotide sequence ID" value="NZ_SUNH01000019.1"/>
</dbReference>
<evidence type="ECO:0000259" key="3">
    <source>
        <dbReference type="Pfam" id="PF04183"/>
    </source>
</evidence>
<protein>
    <submittedName>
        <fullName evidence="5">IucA/IucC family protein</fullName>
    </submittedName>
</protein>
<name>A0A4U0QNZ3_9RHOB</name>
<keyword evidence="6" id="KW-1185">Reference proteome</keyword>
<dbReference type="Gene3D" id="6.10.250.3370">
    <property type="match status" value="1"/>
</dbReference>
<dbReference type="Pfam" id="PF04183">
    <property type="entry name" value="IucA_IucC"/>
    <property type="match status" value="1"/>
</dbReference>
<accession>A0A4U0QNZ3</accession>
<dbReference type="InterPro" id="IPR020845">
    <property type="entry name" value="AMP-binding_CS"/>
</dbReference>
<dbReference type="EMBL" id="SUNH01000019">
    <property type="protein sequence ID" value="TJZ82882.1"/>
    <property type="molecule type" value="Genomic_DNA"/>
</dbReference>
<evidence type="ECO:0000313" key="5">
    <source>
        <dbReference type="EMBL" id="TJZ82882.1"/>
    </source>
</evidence>
<evidence type="ECO:0000256" key="1">
    <source>
        <dbReference type="ARBA" id="ARBA00007832"/>
    </source>
</evidence>
<dbReference type="PANTHER" id="PTHR34384:SF5">
    <property type="entry name" value="L-2,3-DIAMINOPROPANOATE--CITRATE LIGASE"/>
    <property type="match status" value="1"/>
</dbReference>
<dbReference type="Gene3D" id="3.40.50.12780">
    <property type="entry name" value="N-terminal domain of ligase-like"/>
    <property type="match status" value="1"/>
</dbReference>
<feature type="domain" description="AMP-dependent synthetase/ligase" evidence="2">
    <location>
        <begin position="597"/>
        <end position="764"/>
    </location>
</feature>
<dbReference type="Pfam" id="PF06276">
    <property type="entry name" value="FhuF"/>
    <property type="match status" value="1"/>
</dbReference>
<dbReference type="InterPro" id="IPR000873">
    <property type="entry name" value="AMP-dep_synth/lig_dom"/>
</dbReference>
<dbReference type="Gene3D" id="1.10.510.40">
    <property type="match status" value="1"/>
</dbReference>
<dbReference type="Gene3D" id="3.30.300.30">
    <property type="match status" value="1"/>
</dbReference>
<dbReference type="InterPro" id="IPR045851">
    <property type="entry name" value="AMP-bd_C_sf"/>
</dbReference>
<dbReference type="InterPro" id="IPR042099">
    <property type="entry name" value="ANL_N_sf"/>
</dbReference>
<dbReference type="SUPFAM" id="SSF56801">
    <property type="entry name" value="Acetyl-CoA synthetase-like"/>
    <property type="match status" value="1"/>
</dbReference>
<proteinExistence type="inferred from homology"/>
<comment type="caution">
    <text evidence="5">The sequence shown here is derived from an EMBL/GenBank/DDBJ whole genome shotgun (WGS) entry which is preliminary data.</text>
</comment>
<sequence>MSPERRALRQTLEALAFEGILQPSPGGWTVGALLIHVPWRRQPGGRVRLLADPQDARGRPLTLPALSRGLAQAGHDPATLLRAMRRSAHFLRAAGPLRADRLRLTGPALEAALIEGHPYHPGFKARIGFSDADNAAYGPEGANAFAPLWLGLDPALIRRAGSDVAAGLSAPGAIPVHPWQWARLCDDPVIAGWRRAGRLRLLGGGPLMRATASLRTLAPVAGGDHLKLSLGVGVTSSVRDLVPWSVPVAPAISGWLQAVVASDPALAGLRVLPEHGAAIVAPDLLGGRLAAIRRSAPPDDAVPLSALSLCEPDGRPLIADWLARHGTRAWLARFLAVLAPVWHLMAHHGIALEAHGQNLLMTHDDGWPRALIARDFSESLEYVPDRLARPDLAPDLTPWLPDIATAPPGTYHRMGGACDLRDLVMDCLVTHVLADLADLLHRHALLPEPQFWAAVRAALPAAPSLGTHAPTYPAERLGGALLGLSAPHPVPNPLKAPPMSDRFFLNDRPIDPMRLTLPDLPGDPDRMRVALHLTDRAACLALILRLRAQGASCHPIHPETPPDQARDLARRAGCDRLVHDGGVTPLGQDAPHTPGGVLIQTSSGTTGAPRIVARSWAAIQTEIDAYIAAFPQAAAMTPVIAAPITHSYGLIAGVLVGLARGHAPVVLDSANPRAILRDLAAVRDPILYAAPPLLHVLARLAGRGGLHAVMSSGTVLPQPWFDALRGSARHLFQQYGCSEAGCLAIATDPSGPDDMGAPLPHVRLSAGQDAPGPVVVEGCGDSIQTGDLGVIDARGHVIFAGRAAEVIDVAGLNVYPAQIEAAALALPGITDAVAFAMPDPAAHQRPALAYAGDIAPAALEAHLAARLSPRQRPARLFPMTALPRGANGKIARRALAQTLLEPTS</sequence>
<dbReference type="GO" id="GO:0019290">
    <property type="term" value="P:siderophore biosynthetic process"/>
    <property type="evidence" value="ECO:0007669"/>
    <property type="project" value="InterPro"/>
</dbReference>
<evidence type="ECO:0000259" key="4">
    <source>
        <dbReference type="Pfam" id="PF06276"/>
    </source>
</evidence>
<gene>
    <name evidence="5" type="ORF">FA740_13855</name>
</gene>
<dbReference type="AlphaFoldDB" id="A0A4U0QNZ3"/>
<dbReference type="InterPro" id="IPR007310">
    <property type="entry name" value="Aerobactin_biosyn_IucA/IucC_N"/>
</dbReference>
<feature type="domain" description="Aerobactin siderophore biosynthesis IucA/IucC-like C-terminal" evidence="4">
    <location>
        <begin position="329"/>
        <end position="459"/>
    </location>
</feature>